<protein>
    <recommendedName>
        <fullName evidence="10">Galactokinase</fullName>
        <ecNumber evidence="10">2.7.1.6</ecNumber>
    </recommendedName>
</protein>
<dbReference type="EMBL" id="CP050804">
    <property type="protein sequence ID" value="QJC22105.1"/>
    <property type="molecule type" value="Genomic_DNA"/>
</dbReference>
<dbReference type="FunFam" id="3.30.70.890:FF:000001">
    <property type="entry name" value="Galactokinase"/>
    <property type="match status" value="1"/>
</dbReference>
<sequence length="380" mass="40847">MSNTFISAWTDTEGIKRVTNLFSTTFRHQPRILAAAPGRVNLIGEHTDYNDGLCLPIALPHRTFIGLTPREDNRVYFISDHGSAWEGDISQINPHMPASWVNYAGGPAWSLNITHGFDAAFVSCVPLGAGLSSSAAIECASAIALSDASKEEIVAACIRAENEIAHAPTGGMDQTVSVFGEADHAVFIDFQDHSRELVPASFSEYGLDILVIDTRAKHSLADGQYGNRRAECDQARDLLGLSSLRQATLDHLPQLPDLLAQRVRHVVTENARVLDAVSALRSQDFPKLGQLFTRSHESLQDDFEVSCPELDCVVEASLESGALGARMTGGGFGGSAIALIATEHIDHAVSHITAQAQAHGFPQPAFLRAHASNGATILHQ</sequence>
<dbReference type="Proteomes" id="UP000502298">
    <property type="component" value="Chromosome"/>
</dbReference>
<accession>A0A6H2ELZ9</accession>
<dbReference type="PANTHER" id="PTHR10457:SF7">
    <property type="entry name" value="GALACTOKINASE-RELATED"/>
    <property type="match status" value="1"/>
</dbReference>
<dbReference type="InterPro" id="IPR019741">
    <property type="entry name" value="Galactokinase_CS"/>
</dbReference>
<keyword evidence="4" id="KW-0547">Nucleotide-binding</keyword>
<evidence type="ECO:0000256" key="2">
    <source>
        <dbReference type="ARBA" id="ARBA00022679"/>
    </source>
</evidence>
<dbReference type="InterPro" id="IPR006203">
    <property type="entry name" value="GHMP_knse_ATP-bd_CS"/>
</dbReference>
<keyword evidence="7" id="KW-0460">Magnesium</keyword>
<dbReference type="InterPro" id="IPR019539">
    <property type="entry name" value="GalKase_N"/>
</dbReference>
<dbReference type="Gene3D" id="3.30.230.10">
    <property type="match status" value="1"/>
</dbReference>
<dbReference type="InterPro" id="IPR020568">
    <property type="entry name" value="Ribosomal_Su5_D2-typ_SF"/>
</dbReference>
<keyword evidence="2 14" id="KW-0808">Transferase</keyword>
<evidence type="ECO:0000256" key="3">
    <source>
        <dbReference type="ARBA" id="ARBA00022723"/>
    </source>
</evidence>
<proteinExistence type="inferred from homology"/>
<dbReference type="Pfam" id="PF10509">
    <property type="entry name" value="GalKase_gal_bdg"/>
    <property type="match status" value="1"/>
</dbReference>
<dbReference type="InterPro" id="IPR000705">
    <property type="entry name" value="Galactokinase"/>
</dbReference>
<dbReference type="GO" id="GO:0005524">
    <property type="term" value="F:ATP binding"/>
    <property type="evidence" value="ECO:0007669"/>
    <property type="project" value="UniProtKB-UniRule"/>
</dbReference>
<dbReference type="PIRSF" id="PIRSF000530">
    <property type="entry name" value="Galactokinase"/>
    <property type="match status" value="1"/>
</dbReference>
<dbReference type="PRINTS" id="PR00473">
    <property type="entry name" value="GALCTOKINASE"/>
</dbReference>
<dbReference type="PRINTS" id="PR00959">
    <property type="entry name" value="MEVGALKINASE"/>
</dbReference>
<reference evidence="14 15" key="1">
    <citation type="submission" date="2020-03" db="EMBL/GenBank/DDBJ databases">
        <title>Complete genome of Arcanobacterium buesumensis sp. nov. strain 2701.</title>
        <authorList>
            <person name="Borowiak M."/>
            <person name="Alssahen M."/>
            <person name="Laemmler C."/>
            <person name="Malorny B."/>
            <person name="Hassan A."/>
            <person name="Prenger-Berninghoff E."/>
            <person name="Ploetz M."/>
            <person name="Abdulmawjood A."/>
        </authorList>
    </citation>
    <scope>NUCLEOTIDE SEQUENCE [LARGE SCALE GENOMIC DNA]</scope>
    <source>
        <strain evidence="14 15">2701</strain>
    </source>
</reference>
<evidence type="ECO:0000256" key="1">
    <source>
        <dbReference type="ARBA" id="ARBA00006566"/>
    </source>
</evidence>
<dbReference type="RefSeq" id="WP_168918036.1">
    <property type="nucleotide sequence ID" value="NZ_CP050804.1"/>
</dbReference>
<dbReference type="AlphaFoldDB" id="A0A6H2ELZ9"/>
<dbReference type="InterPro" id="IPR014721">
    <property type="entry name" value="Ribsml_uS5_D2-typ_fold_subgr"/>
</dbReference>
<dbReference type="Gene3D" id="3.30.70.890">
    <property type="entry name" value="GHMP kinase, C-terminal domain"/>
    <property type="match status" value="1"/>
</dbReference>
<dbReference type="InterPro" id="IPR006204">
    <property type="entry name" value="GHMP_kinase_N_dom"/>
</dbReference>
<feature type="domain" description="GHMP kinase N-terminal" evidence="11">
    <location>
        <begin position="115"/>
        <end position="180"/>
    </location>
</feature>
<evidence type="ECO:0000256" key="6">
    <source>
        <dbReference type="ARBA" id="ARBA00022840"/>
    </source>
</evidence>
<evidence type="ECO:0000313" key="14">
    <source>
        <dbReference type="EMBL" id="QJC22105.1"/>
    </source>
</evidence>
<dbReference type="InterPro" id="IPR013750">
    <property type="entry name" value="GHMP_kinase_C_dom"/>
</dbReference>
<evidence type="ECO:0000313" key="15">
    <source>
        <dbReference type="Proteomes" id="UP000502298"/>
    </source>
</evidence>
<dbReference type="SUPFAM" id="SSF55060">
    <property type="entry name" value="GHMP Kinase, C-terminal domain"/>
    <property type="match status" value="1"/>
</dbReference>
<organism evidence="14 15">
    <name type="scientific">Arcanobacterium buesumense</name>
    <dbReference type="NCBI Taxonomy" id="2722751"/>
    <lineage>
        <taxon>Bacteria</taxon>
        <taxon>Bacillati</taxon>
        <taxon>Actinomycetota</taxon>
        <taxon>Actinomycetes</taxon>
        <taxon>Actinomycetales</taxon>
        <taxon>Actinomycetaceae</taxon>
        <taxon>Arcanobacterium</taxon>
    </lineage>
</organism>
<evidence type="ECO:0000256" key="7">
    <source>
        <dbReference type="ARBA" id="ARBA00022842"/>
    </source>
</evidence>
<dbReference type="PROSITE" id="PS00106">
    <property type="entry name" value="GALACTOKINASE"/>
    <property type="match status" value="1"/>
</dbReference>
<comment type="similarity">
    <text evidence="1">Belongs to the GHMP kinase family. GalK subfamily.</text>
</comment>
<keyword evidence="6" id="KW-0067">ATP-binding</keyword>
<feature type="domain" description="GHMP kinase C-terminal" evidence="12">
    <location>
        <begin position="277"/>
        <end position="343"/>
    </location>
</feature>
<dbReference type="KEGG" id="arca:HC352_06015"/>
<keyword evidence="8" id="KW-0299">Galactose metabolism</keyword>
<keyword evidence="15" id="KW-1185">Reference proteome</keyword>
<evidence type="ECO:0000259" key="13">
    <source>
        <dbReference type="Pfam" id="PF10509"/>
    </source>
</evidence>
<keyword evidence="5 14" id="KW-0418">Kinase</keyword>
<evidence type="ECO:0000256" key="8">
    <source>
        <dbReference type="ARBA" id="ARBA00023144"/>
    </source>
</evidence>
<dbReference type="GO" id="GO:0004335">
    <property type="term" value="F:galactokinase activity"/>
    <property type="evidence" value="ECO:0007669"/>
    <property type="project" value="UniProtKB-UniRule"/>
</dbReference>
<dbReference type="PROSITE" id="PS00627">
    <property type="entry name" value="GHMP_KINASES_ATP"/>
    <property type="match status" value="1"/>
</dbReference>
<evidence type="ECO:0000256" key="9">
    <source>
        <dbReference type="ARBA" id="ARBA00023277"/>
    </source>
</evidence>
<evidence type="ECO:0000259" key="11">
    <source>
        <dbReference type="Pfam" id="PF00288"/>
    </source>
</evidence>
<dbReference type="Pfam" id="PF08544">
    <property type="entry name" value="GHMP_kinases_C"/>
    <property type="match status" value="1"/>
</dbReference>
<feature type="domain" description="Galactokinase N-terminal" evidence="13">
    <location>
        <begin position="21"/>
        <end position="66"/>
    </location>
</feature>
<dbReference type="PANTHER" id="PTHR10457">
    <property type="entry name" value="MEVALONATE KINASE/GALACTOKINASE"/>
    <property type="match status" value="1"/>
</dbReference>
<dbReference type="InterPro" id="IPR006206">
    <property type="entry name" value="Mevalonate/galactokinase"/>
</dbReference>
<dbReference type="GO" id="GO:0046872">
    <property type="term" value="F:metal ion binding"/>
    <property type="evidence" value="ECO:0007669"/>
    <property type="project" value="UniProtKB-KW"/>
</dbReference>
<dbReference type="SUPFAM" id="SSF54211">
    <property type="entry name" value="Ribosomal protein S5 domain 2-like"/>
    <property type="match status" value="1"/>
</dbReference>
<evidence type="ECO:0000259" key="12">
    <source>
        <dbReference type="Pfam" id="PF08544"/>
    </source>
</evidence>
<dbReference type="Pfam" id="PF00288">
    <property type="entry name" value="GHMP_kinases_N"/>
    <property type="match status" value="1"/>
</dbReference>
<name>A0A6H2ELZ9_9ACTO</name>
<dbReference type="GO" id="GO:0005829">
    <property type="term" value="C:cytosol"/>
    <property type="evidence" value="ECO:0007669"/>
    <property type="project" value="TreeGrafter"/>
</dbReference>
<dbReference type="EC" id="2.7.1.6" evidence="10"/>
<keyword evidence="3" id="KW-0479">Metal-binding</keyword>
<keyword evidence="9" id="KW-0119">Carbohydrate metabolism</keyword>
<evidence type="ECO:0000256" key="10">
    <source>
        <dbReference type="NCBIfam" id="TIGR00131"/>
    </source>
</evidence>
<dbReference type="InterPro" id="IPR036554">
    <property type="entry name" value="GHMP_kinase_C_sf"/>
</dbReference>
<evidence type="ECO:0000256" key="5">
    <source>
        <dbReference type="ARBA" id="ARBA00022777"/>
    </source>
</evidence>
<evidence type="ECO:0000256" key="4">
    <source>
        <dbReference type="ARBA" id="ARBA00022741"/>
    </source>
</evidence>
<dbReference type="NCBIfam" id="TIGR00131">
    <property type="entry name" value="gal_kin"/>
    <property type="match status" value="1"/>
</dbReference>
<dbReference type="GO" id="GO:0006012">
    <property type="term" value="P:galactose metabolic process"/>
    <property type="evidence" value="ECO:0007669"/>
    <property type="project" value="UniProtKB-UniRule"/>
</dbReference>
<gene>
    <name evidence="14" type="primary">galK</name>
    <name evidence="14" type="ORF">HC352_06015</name>
</gene>